<dbReference type="CDD" id="cd13205">
    <property type="entry name" value="FERM_C_fermitin"/>
    <property type="match status" value="1"/>
</dbReference>
<keyword evidence="2" id="KW-0130">Cell adhesion</keyword>
<organism evidence="5 6">
    <name type="scientific">Dissostichus mawsoni</name>
    <name type="common">Antarctic cod</name>
    <dbReference type="NCBI Taxonomy" id="36200"/>
    <lineage>
        <taxon>Eukaryota</taxon>
        <taxon>Metazoa</taxon>
        <taxon>Chordata</taxon>
        <taxon>Craniata</taxon>
        <taxon>Vertebrata</taxon>
        <taxon>Euteleostomi</taxon>
        <taxon>Actinopterygii</taxon>
        <taxon>Neopterygii</taxon>
        <taxon>Teleostei</taxon>
        <taxon>Neoteleostei</taxon>
        <taxon>Acanthomorphata</taxon>
        <taxon>Eupercaria</taxon>
        <taxon>Perciformes</taxon>
        <taxon>Notothenioidei</taxon>
        <taxon>Nototheniidae</taxon>
        <taxon>Dissostichus</taxon>
    </lineage>
</organism>
<dbReference type="GO" id="GO:0007160">
    <property type="term" value="P:cell-matrix adhesion"/>
    <property type="evidence" value="ECO:0007669"/>
    <property type="project" value="TreeGrafter"/>
</dbReference>
<gene>
    <name evidence="5" type="ORF">F7725_010297</name>
</gene>
<dbReference type="PANTHER" id="PTHR16160:SF1">
    <property type="entry name" value="FERMITIN FAMILY HOMOLOG 3"/>
    <property type="match status" value="1"/>
</dbReference>
<dbReference type="InterPro" id="IPR019749">
    <property type="entry name" value="Band_41_domain"/>
</dbReference>
<feature type="region of interest" description="Disordered" evidence="3">
    <location>
        <begin position="116"/>
        <end position="158"/>
    </location>
</feature>
<dbReference type="EMBL" id="JAAKFY010000022">
    <property type="protein sequence ID" value="KAF3838529.1"/>
    <property type="molecule type" value="Genomic_DNA"/>
</dbReference>
<evidence type="ECO:0000256" key="2">
    <source>
        <dbReference type="ARBA" id="ARBA00022889"/>
    </source>
</evidence>
<dbReference type="Gene3D" id="3.10.20.90">
    <property type="entry name" value="Phosphatidylinositol 3-kinase Catalytic Subunit, Chain A, domain 1"/>
    <property type="match status" value="2"/>
</dbReference>
<dbReference type="Pfam" id="PF18124">
    <property type="entry name" value="Kindlin_2_N"/>
    <property type="match status" value="1"/>
</dbReference>
<dbReference type="SMART" id="SM00233">
    <property type="entry name" value="PH"/>
    <property type="match status" value="1"/>
</dbReference>
<dbReference type="SMART" id="SM00295">
    <property type="entry name" value="B41"/>
    <property type="match status" value="1"/>
</dbReference>
<dbReference type="SUPFAM" id="SSF47031">
    <property type="entry name" value="Second domain of FERM"/>
    <property type="match status" value="1"/>
</dbReference>
<dbReference type="CDD" id="cd14473">
    <property type="entry name" value="FERM_B-lobe"/>
    <property type="match status" value="1"/>
</dbReference>
<feature type="compositionally biased region" description="Basic and acidic residues" evidence="3">
    <location>
        <begin position="83"/>
        <end position="93"/>
    </location>
</feature>
<dbReference type="GO" id="GO:0033622">
    <property type="term" value="P:integrin activation"/>
    <property type="evidence" value="ECO:0007669"/>
    <property type="project" value="TreeGrafter"/>
</dbReference>
<evidence type="ECO:0000256" key="3">
    <source>
        <dbReference type="SAM" id="MobiDB-lite"/>
    </source>
</evidence>
<dbReference type="GO" id="GO:0007229">
    <property type="term" value="P:integrin-mediated signaling pathway"/>
    <property type="evidence" value="ECO:0007669"/>
    <property type="project" value="InterPro"/>
</dbReference>
<evidence type="ECO:0000313" key="6">
    <source>
        <dbReference type="Proteomes" id="UP000518266"/>
    </source>
</evidence>
<protein>
    <recommendedName>
        <fullName evidence="4">PH domain-containing protein</fullName>
    </recommendedName>
</protein>
<dbReference type="InterPro" id="IPR019748">
    <property type="entry name" value="FERM_central"/>
</dbReference>
<keyword evidence="6" id="KW-1185">Reference proteome</keyword>
<feature type="region of interest" description="Disordered" evidence="3">
    <location>
        <begin position="77"/>
        <end position="101"/>
    </location>
</feature>
<dbReference type="Proteomes" id="UP000518266">
    <property type="component" value="Unassembled WGS sequence"/>
</dbReference>
<evidence type="ECO:0000313" key="5">
    <source>
        <dbReference type="EMBL" id="KAF3838529.1"/>
    </source>
</evidence>
<dbReference type="PROSITE" id="PS50003">
    <property type="entry name" value="PH_DOMAIN"/>
    <property type="match status" value="1"/>
</dbReference>
<dbReference type="SUPFAM" id="SSF50729">
    <property type="entry name" value="PH domain-like"/>
    <property type="match status" value="2"/>
</dbReference>
<dbReference type="Pfam" id="PF00373">
    <property type="entry name" value="FERM_M"/>
    <property type="match status" value="1"/>
</dbReference>
<dbReference type="FunFam" id="2.30.29.30:FF:000037">
    <property type="entry name" value="Fermitin family homolog 2"/>
    <property type="match status" value="1"/>
</dbReference>
<dbReference type="GO" id="GO:0070527">
    <property type="term" value="P:platelet aggregation"/>
    <property type="evidence" value="ECO:0007669"/>
    <property type="project" value="TreeGrafter"/>
</dbReference>
<comment type="similarity">
    <text evidence="1">Belongs to the kindlin family.</text>
</comment>
<dbReference type="PANTHER" id="PTHR16160">
    <property type="entry name" value="FERMITIN 2-RELATED"/>
    <property type="match status" value="1"/>
</dbReference>
<evidence type="ECO:0000259" key="4">
    <source>
        <dbReference type="PROSITE" id="PS50003"/>
    </source>
</evidence>
<dbReference type="AlphaFoldDB" id="A0A7J5XPP4"/>
<feature type="domain" description="PH" evidence="4">
    <location>
        <begin position="541"/>
        <end position="637"/>
    </location>
</feature>
<dbReference type="GO" id="GO:0030055">
    <property type="term" value="C:cell-substrate junction"/>
    <property type="evidence" value="ECO:0007669"/>
    <property type="project" value="TreeGrafter"/>
</dbReference>
<dbReference type="CDD" id="cd01237">
    <property type="entry name" value="PH_fermitin"/>
    <property type="match status" value="1"/>
</dbReference>
<dbReference type="GO" id="GO:0007159">
    <property type="term" value="P:leukocyte cell-cell adhesion"/>
    <property type="evidence" value="ECO:0007669"/>
    <property type="project" value="TreeGrafter"/>
</dbReference>
<dbReference type="InterPro" id="IPR001849">
    <property type="entry name" value="PH_domain"/>
</dbReference>
<proteinExistence type="inferred from homology"/>
<dbReference type="InterPro" id="IPR037837">
    <property type="entry name" value="PH_Kindlin/fermitin"/>
</dbReference>
<evidence type="ECO:0000256" key="1">
    <source>
        <dbReference type="ARBA" id="ARBA00008052"/>
    </source>
</evidence>
<accession>A0A7J5XPP4</accession>
<dbReference type="GO" id="GO:0033632">
    <property type="term" value="P:regulation of cell-cell adhesion mediated by integrin"/>
    <property type="evidence" value="ECO:0007669"/>
    <property type="project" value="TreeGrafter"/>
</dbReference>
<sequence length="856" mass="96621">MDRVQEGSGMQSGKEQDGRLFSSLIITLNCRCTRSIRPPSEDLLQSNEGSQRCKQTRLNTALALMTEALMGQEWAGASGCKSVEGRREGGREGGEEEEKGEEWRVTVYPIFIESDTNNKQQPPILPATPSSPDQSVLAEGRREGSKESIANPQSGLEDALPSSLQSLTLGLLPVSISGVQVKFAGHGGDCSGVERLDQSRCAYYQGGTEGYLPQPASFPREVTQAAQTQLHRPQPTQPERGTILLKIVLRKPGPFSPGMSAWDLLVTVEDLGSDAPPVTLSVASDLHVGGVILKLVEKTQIKRDWSDHALWWEQKQRWLLRTAWTLEKYGIQSDARLVFMPQHKPLRLGLPNGITLRLRACFSSSVFQTVMGVCRMLNIRHPEEHSFLRPVEEKRRKKIKTPSRPCLYNGMPAHFADSPQMEAIYKMLSVTQPPPAPEVITKQFRPASVVDKAHINGRWLDSSRCLMQQGIQENDRVWLRFKYFAFYDIDPKYDVVRLTQLYEQARWAILLEDIDCTEEEMMLFGALQENMTAPELNDYLKIFRPKRLTLKGYKQYWFKFQDTSISYFKSKEESIGEPIQQINLKGCEVAPDVNVTAQKFLIRLLIPAPEGMNEVYLRCENEQQYAQWMAGCRLASKGKSLADSSFQSEIQSIRSFLAMQKTSSGSHGNANANDESINPHSLVSPRYHKKYKAKQLTPRILDAYQNVAQLSLTDAVCASCRSGKPCQTSALIRRCQILSEKKIKMFLLNRFKGSRKDEVLGIAPNRLIRIDLAVGDVVKTWRYNNMKQWNVNWDIRQVAIEFEGNINIAFACVTADCKIVHEFIGGYIFMSTRSRSKSDTLNEELFHKLTGGHEAL</sequence>
<dbReference type="InterPro" id="IPR011993">
    <property type="entry name" value="PH-like_dom_sf"/>
</dbReference>
<dbReference type="InterPro" id="IPR040790">
    <property type="entry name" value="Kindlin_2_N"/>
</dbReference>
<name>A0A7J5XPP4_DISMA</name>
<comment type="caution">
    <text evidence="5">The sequence shown here is derived from an EMBL/GenBank/DDBJ whole genome shotgun (WGS) entry which is preliminary data.</text>
</comment>
<dbReference type="InterPro" id="IPR035963">
    <property type="entry name" value="FERM_2"/>
</dbReference>
<dbReference type="GO" id="GO:0005178">
    <property type="term" value="F:integrin binding"/>
    <property type="evidence" value="ECO:0007669"/>
    <property type="project" value="TreeGrafter"/>
</dbReference>
<dbReference type="OrthoDB" id="10057618at2759"/>
<reference evidence="5 6" key="1">
    <citation type="submission" date="2020-03" db="EMBL/GenBank/DDBJ databases">
        <title>Dissostichus mawsoni Genome sequencing and assembly.</title>
        <authorList>
            <person name="Park H."/>
        </authorList>
    </citation>
    <scope>NUCLEOTIDE SEQUENCE [LARGE SCALE GENOMIC DNA]</scope>
    <source>
        <strain evidence="5">DM0001</strain>
        <tissue evidence="5">Muscle</tissue>
    </source>
</reference>
<dbReference type="Pfam" id="PF00169">
    <property type="entry name" value="PH"/>
    <property type="match status" value="1"/>
</dbReference>
<dbReference type="InterPro" id="IPR037843">
    <property type="entry name" value="Kindlin/fermitin"/>
</dbReference>
<dbReference type="Gene3D" id="2.30.29.30">
    <property type="entry name" value="Pleckstrin-homology domain (PH domain)/Phosphotyrosine-binding domain (PTB)"/>
    <property type="match status" value="2"/>
</dbReference>
<dbReference type="CDD" id="cd17185">
    <property type="entry name" value="FERM_F1_KIND3"/>
    <property type="match status" value="1"/>
</dbReference>